<organism evidence="8 9">
    <name type="scientific">Phreatobacter cathodiphilus</name>
    <dbReference type="NCBI Taxonomy" id="1868589"/>
    <lineage>
        <taxon>Bacteria</taxon>
        <taxon>Pseudomonadati</taxon>
        <taxon>Pseudomonadota</taxon>
        <taxon>Alphaproteobacteria</taxon>
        <taxon>Hyphomicrobiales</taxon>
        <taxon>Phreatobacteraceae</taxon>
        <taxon>Phreatobacter</taxon>
    </lineage>
</organism>
<proteinExistence type="inferred from homology"/>
<evidence type="ECO:0000256" key="2">
    <source>
        <dbReference type="ARBA" id="ARBA00022722"/>
    </source>
</evidence>
<keyword evidence="5 6" id="KW-0694">RNA-binding</keyword>
<dbReference type="Proteomes" id="UP000237889">
    <property type="component" value="Chromosome"/>
</dbReference>
<dbReference type="RefSeq" id="WP_106749694.1">
    <property type="nucleotide sequence ID" value="NZ_CP027668.1"/>
</dbReference>
<dbReference type="EMBL" id="CP027668">
    <property type="protein sequence ID" value="AVO46353.1"/>
    <property type="molecule type" value="Genomic_DNA"/>
</dbReference>
<accession>A0A2S0NEL4</accession>
<dbReference type="PANTHER" id="PTHR33992">
    <property type="entry name" value="RIBONUCLEASE P PROTEIN COMPONENT"/>
    <property type="match status" value="1"/>
</dbReference>
<dbReference type="InterPro" id="IPR000100">
    <property type="entry name" value="RNase_P"/>
</dbReference>
<keyword evidence="3 6" id="KW-0255">Endonuclease</keyword>
<evidence type="ECO:0000256" key="7">
    <source>
        <dbReference type="NCBIfam" id="TIGR00188"/>
    </source>
</evidence>
<evidence type="ECO:0000256" key="6">
    <source>
        <dbReference type="HAMAP-Rule" id="MF_00227"/>
    </source>
</evidence>
<dbReference type="Pfam" id="PF00825">
    <property type="entry name" value="Ribonuclease_P"/>
    <property type="match status" value="1"/>
</dbReference>
<dbReference type="GO" id="GO:0042781">
    <property type="term" value="F:3'-tRNA processing endoribonuclease activity"/>
    <property type="evidence" value="ECO:0007669"/>
    <property type="project" value="TreeGrafter"/>
</dbReference>
<keyword evidence="2 6" id="KW-0540">Nuclease</keyword>
<comment type="subunit">
    <text evidence="6">Consists of a catalytic RNA component (M1 or rnpB) and a protein subunit.</text>
</comment>
<keyword evidence="1 6" id="KW-0819">tRNA processing</keyword>
<name>A0A2S0NEL4_9HYPH</name>
<dbReference type="GO" id="GO:0030677">
    <property type="term" value="C:ribonuclease P complex"/>
    <property type="evidence" value="ECO:0007669"/>
    <property type="project" value="TreeGrafter"/>
</dbReference>
<reference evidence="8 9" key="1">
    <citation type="submission" date="2018-03" db="EMBL/GenBank/DDBJ databases">
        <title>Genome sequencing of Phreatobacter sp.</title>
        <authorList>
            <person name="Kim S.-J."/>
            <person name="Heo J."/>
            <person name="Kwon S.-W."/>
        </authorList>
    </citation>
    <scope>NUCLEOTIDE SEQUENCE [LARGE SCALE GENOMIC DNA]</scope>
    <source>
        <strain evidence="8 9">S-12</strain>
    </source>
</reference>
<dbReference type="GO" id="GO:0001682">
    <property type="term" value="P:tRNA 5'-leader removal"/>
    <property type="evidence" value="ECO:0007669"/>
    <property type="project" value="UniProtKB-UniRule"/>
</dbReference>
<evidence type="ECO:0000313" key="8">
    <source>
        <dbReference type="EMBL" id="AVO46353.1"/>
    </source>
</evidence>
<dbReference type="GO" id="GO:0004526">
    <property type="term" value="F:ribonuclease P activity"/>
    <property type="evidence" value="ECO:0007669"/>
    <property type="project" value="UniProtKB-UniRule"/>
</dbReference>
<dbReference type="GO" id="GO:0000049">
    <property type="term" value="F:tRNA binding"/>
    <property type="evidence" value="ECO:0007669"/>
    <property type="project" value="UniProtKB-UniRule"/>
</dbReference>
<gene>
    <name evidence="6 8" type="primary">rnpA</name>
    <name evidence="8" type="ORF">C6569_15550</name>
</gene>
<comment type="similarity">
    <text evidence="6">Belongs to the RnpA family.</text>
</comment>
<comment type="catalytic activity">
    <reaction evidence="6">
        <text>Endonucleolytic cleavage of RNA, removing 5'-extranucleotides from tRNA precursor.</text>
        <dbReference type="EC" id="3.1.26.5"/>
    </reaction>
</comment>
<comment type="function">
    <text evidence="6">RNaseP catalyzes the removal of the 5'-leader sequence from pre-tRNA to produce the mature 5'-terminus. It can also cleave other RNA substrates such as 4.5S RNA. The protein component plays an auxiliary but essential role in vivo by binding to the 5'-leader sequence and broadening the substrate specificity of the ribozyme.</text>
</comment>
<dbReference type="InterPro" id="IPR020568">
    <property type="entry name" value="Ribosomal_Su5_D2-typ_SF"/>
</dbReference>
<evidence type="ECO:0000256" key="5">
    <source>
        <dbReference type="ARBA" id="ARBA00022884"/>
    </source>
</evidence>
<evidence type="ECO:0000256" key="1">
    <source>
        <dbReference type="ARBA" id="ARBA00022694"/>
    </source>
</evidence>
<evidence type="ECO:0000313" key="9">
    <source>
        <dbReference type="Proteomes" id="UP000237889"/>
    </source>
</evidence>
<dbReference type="OrthoDB" id="9810867at2"/>
<protein>
    <recommendedName>
        <fullName evidence="6 7">Ribonuclease P protein component</fullName>
        <shortName evidence="6">RNase P protein</shortName>
        <shortName evidence="6">RNaseP protein</shortName>
        <ecNumber evidence="6 7">3.1.26.5</ecNumber>
    </recommendedName>
    <alternativeName>
        <fullName evidence="6">Protein C5</fullName>
    </alternativeName>
</protein>
<dbReference type="HAMAP" id="MF_00227">
    <property type="entry name" value="RNase_P"/>
    <property type="match status" value="1"/>
</dbReference>
<dbReference type="EC" id="3.1.26.5" evidence="6 7"/>
<dbReference type="PANTHER" id="PTHR33992:SF1">
    <property type="entry name" value="RIBONUCLEASE P PROTEIN COMPONENT"/>
    <property type="match status" value="1"/>
</dbReference>
<keyword evidence="4 6" id="KW-0378">Hydrolase</keyword>
<dbReference type="Gene3D" id="3.30.230.10">
    <property type="match status" value="1"/>
</dbReference>
<dbReference type="SUPFAM" id="SSF54211">
    <property type="entry name" value="Ribosomal protein S5 domain 2-like"/>
    <property type="match status" value="1"/>
</dbReference>
<dbReference type="NCBIfam" id="TIGR00188">
    <property type="entry name" value="rnpA"/>
    <property type="match status" value="1"/>
</dbReference>
<keyword evidence="9" id="KW-1185">Reference proteome</keyword>
<dbReference type="KEGG" id="phr:C6569_15550"/>
<evidence type="ECO:0000256" key="3">
    <source>
        <dbReference type="ARBA" id="ARBA00022759"/>
    </source>
</evidence>
<dbReference type="InterPro" id="IPR014721">
    <property type="entry name" value="Ribsml_uS5_D2-typ_fold_subgr"/>
</dbReference>
<sequence>MTSSTPPARLVRRADFIACSKGRRVTTAAFVLQERTRGDEAPPRFGFTVTNKTGGAVERNRMRRRLREVVRLGAHDGARPGSDYVLVLNRNALDRPFDVLKTDLADALRRAAAPRPARSAGRPNP</sequence>
<dbReference type="AlphaFoldDB" id="A0A2S0NEL4"/>
<evidence type="ECO:0000256" key="4">
    <source>
        <dbReference type="ARBA" id="ARBA00022801"/>
    </source>
</evidence>